<proteinExistence type="predicted"/>
<organism evidence="1 2">
    <name type="scientific">Penicillium camemberti (strain FM 013)</name>
    <dbReference type="NCBI Taxonomy" id="1429867"/>
    <lineage>
        <taxon>Eukaryota</taxon>
        <taxon>Fungi</taxon>
        <taxon>Dikarya</taxon>
        <taxon>Ascomycota</taxon>
        <taxon>Pezizomycotina</taxon>
        <taxon>Eurotiomycetes</taxon>
        <taxon>Eurotiomycetidae</taxon>
        <taxon>Eurotiales</taxon>
        <taxon>Aspergillaceae</taxon>
        <taxon>Penicillium</taxon>
    </lineage>
</organism>
<name>A0A0G4P494_PENC3</name>
<sequence>MGYFRAQGQRGNNTKFILSIPPGHNARSRDALGANLGLRFNV</sequence>
<keyword evidence="2" id="KW-1185">Reference proteome</keyword>
<gene>
    <name evidence="1" type="ORF">PCAMFM013_S005g000325</name>
</gene>
<dbReference type="Proteomes" id="UP000053732">
    <property type="component" value="Unassembled WGS sequence"/>
</dbReference>
<dbReference type="EMBL" id="HG793138">
    <property type="protein sequence ID" value="CRL21161.1"/>
    <property type="molecule type" value="Genomic_DNA"/>
</dbReference>
<dbReference type="AlphaFoldDB" id="A0A0G4P494"/>
<reference evidence="1 2" key="1">
    <citation type="journal article" date="2014" name="Nat. Commun.">
        <title>Multiple recent horizontal transfers of a large genomic region in cheese making fungi.</title>
        <authorList>
            <person name="Cheeseman K."/>
            <person name="Ropars J."/>
            <person name="Renault P."/>
            <person name="Dupont J."/>
            <person name="Gouzy J."/>
            <person name="Branca A."/>
            <person name="Abraham A.L."/>
            <person name="Ceppi M."/>
            <person name="Conseiller E."/>
            <person name="Debuchy R."/>
            <person name="Malagnac F."/>
            <person name="Goarin A."/>
            <person name="Silar P."/>
            <person name="Lacoste S."/>
            <person name="Sallet E."/>
            <person name="Bensimon A."/>
            <person name="Giraud T."/>
            <person name="Brygoo Y."/>
        </authorList>
    </citation>
    <scope>NUCLEOTIDE SEQUENCE [LARGE SCALE GENOMIC DNA]</scope>
    <source>
        <strain evidence="2">FM 013</strain>
    </source>
</reference>
<evidence type="ECO:0000313" key="1">
    <source>
        <dbReference type="EMBL" id="CRL21161.1"/>
    </source>
</evidence>
<protein>
    <submittedName>
        <fullName evidence="1">Str. FM013</fullName>
    </submittedName>
</protein>
<accession>A0A0G4P494</accession>
<evidence type="ECO:0000313" key="2">
    <source>
        <dbReference type="Proteomes" id="UP000053732"/>
    </source>
</evidence>